<dbReference type="InterPro" id="IPR012334">
    <property type="entry name" value="Pectin_lyas_fold"/>
</dbReference>
<evidence type="ECO:0000313" key="3">
    <source>
        <dbReference type="Proteomes" id="UP000186096"/>
    </source>
</evidence>
<evidence type="ECO:0008006" key="4">
    <source>
        <dbReference type="Google" id="ProtNLM"/>
    </source>
</evidence>
<evidence type="ECO:0000256" key="1">
    <source>
        <dbReference type="SAM" id="MobiDB-lite"/>
    </source>
</evidence>
<sequence>MTSQTACQATTDGGPGRPTPPATPSARTTPSPSPSPSRPAAWPGPDNTGVPKGTRLRPSGSITVTEDGTVIDGLEVNGAITVEADDVTIRNTRVRGTPGWWGILQRQGHSGLTVEDVEIFGNGRERTQFGVLNQGVMITVRRANIHTISNGISTEQGLIEDNYVHDPKLYKDDHVDMIMSSGPPARGTELIIRHNTAVNTLDQTSAIALFQDFGVVRDVTVEGNLLAGGGWALYAGAGVKGISSNIKVIGNVFSRRVWPKGGFAGPVAYWDAHGRGNVWRDNVWEGGGKVTPE</sequence>
<dbReference type="SUPFAM" id="SSF51126">
    <property type="entry name" value="Pectin lyase-like"/>
    <property type="match status" value="1"/>
</dbReference>
<feature type="compositionally biased region" description="Polar residues" evidence="1">
    <location>
        <begin position="1"/>
        <end position="11"/>
    </location>
</feature>
<keyword evidence="3" id="KW-1185">Reference proteome</keyword>
<reference evidence="3" key="1">
    <citation type="submission" date="2017-01" db="EMBL/GenBank/DDBJ databases">
        <authorList>
            <person name="Varghese N."/>
            <person name="Submissions S."/>
        </authorList>
    </citation>
    <scope>NUCLEOTIDE SEQUENCE [LARGE SCALE GENOMIC DNA]</scope>
    <source>
        <strain evidence="3">ATCC 12950</strain>
    </source>
</reference>
<feature type="region of interest" description="Disordered" evidence="1">
    <location>
        <begin position="1"/>
        <end position="63"/>
    </location>
</feature>
<accession>A0A1N7BRP4</accession>
<dbReference type="AlphaFoldDB" id="A0A1N7BRP4"/>
<evidence type="ECO:0000313" key="2">
    <source>
        <dbReference type="EMBL" id="SIR54008.1"/>
    </source>
</evidence>
<protein>
    <recommendedName>
        <fullName evidence="4">Right handed beta helix region</fullName>
    </recommendedName>
</protein>
<gene>
    <name evidence="2" type="ORF">SAMN05421833_110139</name>
</gene>
<organism evidence="2 3">
    <name type="scientific">Microbispora rosea</name>
    <dbReference type="NCBI Taxonomy" id="58117"/>
    <lineage>
        <taxon>Bacteria</taxon>
        <taxon>Bacillati</taxon>
        <taxon>Actinomycetota</taxon>
        <taxon>Actinomycetes</taxon>
        <taxon>Streptosporangiales</taxon>
        <taxon>Streptosporangiaceae</taxon>
        <taxon>Microbispora</taxon>
    </lineage>
</organism>
<name>A0A1N7BRP4_9ACTN</name>
<dbReference type="EMBL" id="FTNI01000010">
    <property type="protein sequence ID" value="SIR54008.1"/>
    <property type="molecule type" value="Genomic_DNA"/>
</dbReference>
<dbReference type="Gene3D" id="2.160.20.10">
    <property type="entry name" value="Single-stranded right-handed beta-helix, Pectin lyase-like"/>
    <property type="match status" value="1"/>
</dbReference>
<dbReference type="InterPro" id="IPR011050">
    <property type="entry name" value="Pectin_lyase_fold/virulence"/>
</dbReference>
<proteinExistence type="predicted"/>
<dbReference type="Proteomes" id="UP000186096">
    <property type="component" value="Unassembled WGS sequence"/>
</dbReference>
<dbReference type="STRING" id="58117.SAMN05421833_110139"/>